<accession>A0A6I8MCA7</accession>
<dbReference type="CDD" id="cd16913">
    <property type="entry name" value="YkuD_like"/>
    <property type="match status" value="1"/>
</dbReference>
<evidence type="ECO:0000256" key="5">
    <source>
        <dbReference type="ARBA" id="ARBA00023316"/>
    </source>
</evidence>
<comment type="pathway">
    <text evidence="1">Cell wall biogenesis; peptidoglycan biosynthesis.</text>
</comment>
<evidence type="ECO:0000256" key="1">
    <source>
        <dbReference type="ARBA" id="ARBA00004752"/>
    </source>
</evidence>
<dbReference type="Pfam" id="PF03734">
    <property type="entry name" value="YkuD"/>
    <property type="match status" value="1"/>
</dbReference>
<dbReference type="InterPro" id="IPR005490">
    <property type="entry name" value="LD_TPept_cat_dom"/>
</dbReference>
<organism evidence="7 8">
    <name type="scientific">Oceanivirga miroungae</name>
    <dbReference type="NCBI Taxonomy" id="1130046"/>
    <lineage>
        <taxon>Bacteria</taxon>
        <taxon>Fusobacteriati</taxon>
        <taxon>Fusobacteriota</taxon>
        <taxon>Fusobacteriia</taxon>
        <taxon>Fusobacteriales</taxon>
        <taxon>Leptotrichiaceae</taxon>
        <taxon>Oceanivirga</taxon>
    </lineage>
</organism>
<evidence type="ECO:0000259" key="6">
    <source>
        <dbReference type="Pfam" id="PF03734"/>
    </source>
</evidence>
<sequence>MKKIIFLIYLVISFLSFSDETLITYKNYDKPNLKRDTLLAKEFSTNFDNFVYVKYNSNVRAQTNRESDIVTKLVNGSKVEALSLVLTDDNRTWFKIKDNNENIGYLDASLAIKREFNYEKAIELSEKVNDFIKKYKWKIKIISKFKPLDNTILNEEDILGNFANQSVTVYTDEAKSNLYNLPDRAMFTIIGENDEYYLIKSPYYDETLYMPKSNKEYFLNSGLGKNVNKFIFIDKDSQTEIALELGENNTFNLITSSFVTTGINSKYGFETPTGMFLVAITKPKMFYFKDGSTEEINGEAKFAIRFSGGAYIHGIPSLYEPEENINERIEITKSLIGSFGISHKCVRNYDEVVSELYNWVGYKKILDGNLRIPKENTIVIVE</sequence>
<dbReference type="GO" id="GO:0009252">
    <property type="term" value="P:peptidoglycan biosynthetic process"/>
    <property type="evidence" value="ECO:0007669"/>
    <property type="project" value="UniProtKB-UniPathway"/>
</dbReference>
<dbReference type="EMBL" id="CABWIB010000001">
    <property type="protein sequence ID" value="VWL85882.1"/>
    <property type="molecule type" value="Genomic_DNA"/>
</dbReference>
<feature type="domain" description="L,D-TPase catalytic" evidence="6">
    <location>
        <begin position="229"/>
        <end position="362"/>
    </location>
</feature>
<proteinExistence type="predicted"/>
<keyword evidence="5" id="KW-0961">Cell wall biogenesis/degradation</keyword>
<dbReference type="SUPFAM" id="SSF141523">
    <property type="entry name" value="L,D-transpeptidase catalytic domain-like"/>
    <property type="match status" value="1"/>
</dbReference>
<reference evidence="7 8" key="1">
    <citation type="submission" date="2019-10" db="EMBL/GenBank/DDBJ databases">
        <authorList>
            <person name="Blom J."/>
        </authorList>
    </citation>
    <scope>NUCLEOTIDE SEQUENCE [LARGE SCALE GENOMIC DNA]</scope>
    <source>
        <strain evidence="7 8">ES3154-GLU</strain>
    </source>
</reference>
<dbReference type="GO" id="GO:0016740">
    <property type="term" value="F:transferase activity"/>
    <property type="evidence" value="ECO:0007669"/>
    <property type="project" value="UniProtKB-KW"/>
</dbReference>
<evidence type="ECO:0000256" key="3">
    <source>
        <dbReference type="ARBA" id="ARBA00022960"/>
    </source>
</evidence>
<keyword evidence="2" id="KW-0808">Transferase</keyword>
<dbReference type="GO" id="GO:0008360">
    <property type="term" value="P:regulation of cell shape"/>
    <property type="evidence" value="ECO:0007669"/>
    <property type="project" value="UniProtKB-KW"/>
</dbReference>
<evidence type="ECO:0000313" key="7">
    <source>
        <dbReference type="EMBL" id="VWL85882.1"/>
    </source>
</evidence>
<evidence type="ECO:0000313" key="8">
    <source>
        <dbReference type="Proteomes" id="UP000419017"/>
    </source>
</evidence>
<dbReference type="AlphaFoldDB" id="A0A6I8MCA7"/>
<dbReference type="RefSeq" id="WP_156683844.1">
    <property type="nucleotide sequence ID" value="NZ_CABWIB010000001.1"/>
</dbReference>
<keyword evidence="8" id="KW-1185">Reference proteome</keyword>
<protein>
    <submittedName>
        <fullName evidence="7">ErfK/YbiS/YcfS/YnhG family protein</fullName>
    </submittedName>
</protein>
<keyword evidence="3" id="KW-0133">Cell shape</keyword>
<name>A0A6I8MCA7_9FUSO</name>
<dbReference type="GO" id="GO:0071555">
    <property type="term" value="P:cell wall organization"/>
    <property type="evidence" value="ECO:0007669"/>
    <property type="project" value="UniProtKB-KW"/>
</dbReference>
<evidence type="ECO:0000256" key="4">
    <source>
        <dbReference type="ARBA" id="ARBA00022984"/>
    </source>
</evidence>
<evidence type="ECO:0000256" key="2">
    <source>
        <dbReference type="ARBA" id="ARBA00022679"/>
    </source>
</evidence>
<keyword evidence="4" id="KW-0573">Peptidoglycan synthesis</keyword>
<dbReference type="Proteomes" id="UP000419017">
    <property type="component" value="Unassembled WGS sequence"/>
</dbReference>
<dbReference type="UniPathway" id="UPA00219"/>
<dbReference type="Gene3D" id="2.30.30.40">
    <property type="entry name" value="SH3 Domains"/>
    <property type="match status" value="1"/>
</dbReference>
<dbReference type="Gene3D" id="2.40.440.10">
    <property type="entry name" value="L,D-transpeptidase catalytic domain-like"/>
    <property type="match status" value="1"/>
</dbReference>
<gene>
    <name evidence="7" type="ORF">OMES3154_01168</name>
</gene>
<dbReference type="InterPro" id="IPR038063">
    <property type="entry name" value="Transpep_catalytic_dom"/>
</dbReference>